<accession>A0A9X1NB42</accession>
<reference evidence="2" key="1">
    <citation type="submission" date="2021-11" db="EMBL/GenBank/DDBJ databases">
        <title>Streptomyces corallinus and Kineosporia corallina sp. nov., two new coral-derived marine actinobacteria.</title>
        <authorList>
            <person name="Buangrab K."/>
            <person name="Sutthacheep M."/>
            <person name="Yeemin T."/>
            <person name="Harunari E."/>
            <person name="Igarashi Y."/>
            <person name="Sripreechasak P."/>
            <person name="Kanchanasin P."/>
            <person name="Tanasupawat S."/>
            <person name="Phongsopitanun W."/>
        </authorList>
    </citation>
    <scope>NUCLEOTIDE SEQUENCE</scope>
    <source>
        <strain evidence="2">JCM 31032</strain>
    </source>
</reference>
<dbReference type="EMBL" id="JAJOMB010000006">
    <property type="protein sequence ID" value="MCD5311957.1"/>
    <property type="molecule type" value="Genomic_DNA"/>
</dbReference>
<dbReference type="InterPro" id="IPR004360">
    <property type="entry name" value="Glyas_Fos-R_dOase_dom"/>
</dbReference>
<dbReference type="AlphaFoldDB" id="A0A9X1NB42"/>
<dbReference type="Gene3D" id="3.10.180.10">
    <property type="entry name" value="2,3-Dihydroxybiphenyl 1,2-Dioxygenase, domain 1"/>
    <property type="match status" value="1"/>
</dbReference>
<name>A0A9X1NB42_9ACTN</name>
<protein>
    <submittedName>
        <fullName evidence="2">VOC family protein</fullName>
    </submittedName>
</protein>
<evidence type="ECO:0000313" key="3">
    <source>
        <dbReference type="Proteomes" id="UP001138997"/>
    </source>
</evidence>
<comment type="caution">
    <text evidence="2">The sequence shown here is derived from an EMBL/GenBank/DDBJ whole genome shotgun (WGS) entry which is preliminary data.</text>
</comment>
<dbReference type="CDD" id="cd06587">
    <property type="entry name" value="VOC"/>
    <property type="match status" value="1"/>
</dbReference>
<dbReference type="InterPro" id="IPR029068">
    <property type="entry name" value="Glyas_Bleomycin-R_OHBP_Dase"/>
</dbReference>
<dbReference type="Proteomes" id="UP001138997">
    <property type="component" value="Unassembled WGS sequence"/>
</dbReference>
<proteinExistence type="predicted"/>
<dbReference type="SUPFAM" id="SSF54593">
    <property type="entry name" value="Glyoxalase/Bleomycin resistance protein/Dihydroxybiphenyl dioxygenase"/>
    <property type="match status" value="1"/>
</dbReference>
<gene>
    <name evidence="2" type="ORF">LR394_13685</name>
</gene>
<sequence length="140" mass="15147">MKLNHVNLCTSDVIALTRTLVEHFGYRLVDSGIVHGSDDASRFAAVLGPDGSELVITQIAPTPDGSPAYPKGFHFGLMQESREEVLAKHRDLDAAGYAPGPISDGFEVWGATWTAFYCPLGDGLEVEVNYRTHSVLLDGE</sequence>
<organism evidence="2 3">
    <name type="scientific">Kineosporia babensis</name>
    <dbReference type="NCBI Taxonomy" id="499548"/>
    <lineage>
        <taxon>Bacteria</taxon>
        <taxon>Bacillati</taxon>
        <taxon>Actinomycetota</taxon>
        <taxon>Actinomycetes</taxon>
        <taxon>Kineosporiales</taxon>
        <taxon>Kineosporiaceae</taxon>
        <taxon>Kineosporia</taxon>
    </lineage>
</organism>
<dbReference type="Pfam" id="PF00903">
    <property type="entry name" value="Glyoxalase"/>
    <property type="match status" value="1"/>
</dbReference>
<dbReference type="RefSeq" id="WP_231441684.1">
    <property type="nucleotide sequence ID" value="NZ_JAJOMB010000006.1"/>
</dbReference>
<keyword evidence="3" id="KW-1185">Reference proteome</keyword>
<feature type="domain" description="Glyoxalase/fosfomycin resistance/dioxygenase" evidence="1">
    <location>
        <begin position="2"/>
        <end position="98"/>
    </location>
</feature>
<evidence type="ECO:0000259" key="1">
    <source>
        <dbReference type="Pfam" id="PF00903"/>
    </source>
</evidence>
<evidence type="ECO:0000313" key="2">
    <source>
        <dbReference type="EMBL" id="MCD5311957.1"/>
    </source>
</evidence>